<accession>A0A1M5C199</accession>
<feature type="chain" id="PRO_5012206142" description="DUF3308 domain-containing protein" evidence="1">
    <location>
        <begin position="20"/>
        <end position="325"/>
    </location>
</feature>
<reference evidence="3" key="1">
    <citation type="submission" date="2016-11" db="EMBL/GenBank/DDBJ databases">
        <authorList>
            <person name="Varghese N."/>
            <person name="Submissions S."/>
        </authorList>
    </citation>
    <scope>NUCLEOTIDE SEQUENCE [LARGE SCALE GENOMIC DNA]</scope>
    <source>
        <strain evidence="3">DSM 26991</strain>
    </source>
</reference>
<evidence type="ECO:0000313" key="3">
    <source>
        <dbReference type="Proteomes" id="UP000184509"/>
    </source>
</evidence>
<name>A0A1M5C199_9BACE</name>
<dbReference type="Gene3D" id="2.40.160.60">
    <property type="entry name" value="Outer membrane protein transport protein (OMPP1/FadL/TodX)"/>
    <property type="match status" value="1"/>
</dbReference>
<dbReference type="NCBIfam" id="NF033711">
    <property type="entry name" value="T9SS_PorQ"/>
    <property type="match status" value="1"/>
</dbReference>
<dbReference type="STRING" id="1297750.SAMN05444405_10964"/>
<evidence type="ECO:0008006" key="4">
    <source>
        <dbReference type="Google" id="ProtNLM"/>
    </source>
</evidence>
<dbReference type="Proteomes" id="UP000184509">
    <property type="component" value="Unassembled WGS sequence"/>
</dbReference>
<sequence length="325" mass="35676">MKHRLLIILLIFSSLAVKAQSGGSVFKFLELPFSSHASALGGDNISIIEDDITMAIHNPALLSCVTDKTFNLNYMNYIDGVGVGSAAFSRTLGERSTWAVAAQYVNYGNFKETTDENVELGTFSAKDMAFTGIYSYDLTDYWSGGVSTKMIYSTYEKYSSFAIGVDLGLNYYNEYSGYSASILARNLGGQIKAFDEVHENLPVDLLVGISKKLAHAPFRLSITMHNLTDWDSSSDSSGSEVKDKFSKTFLNHFIFGLDFLPTQTTYVSWGYNCKRASDMKINGSSGWSGMALGAGIQIKKLKIGASYAKYHTSSSSLLFNFAMTL</sequence>
<protein>
    <recommendedName>
        <fullName evidence="4">DUF3308 domain-containing protein</fullName>
    </recommendedName>
</protein>
<keyword evidence="1" id="KW-0732">Signal</keyword>
<gene>
    <name evidence="2" type="ORF">SAMN05444405_10964</name>
</gene>
<dbReference type="RefSeq" id="WP_073401662.1">
    <property type="nucleotide sequence ID" value="NZ_FQTV01000009.1"/>
</dbReference>
<evidence type="ECO:0000256" key="1">
    <source>
        <dbReference type="SAM" id="SignalP"/>
    </source>
</evidence>
<organism evidence="2 3">
    <name type="scientific">Bacteroides luti</name>
    <dbReference type="NCBI Taxonomy" id="1297750"/>
    <lineage>
        <taxon>Bacteria</taxon>
        <taxon>Pseudomonadati</taxon>
        <taxon>Bacteroidota</taxon>
        <taxon>Bacteroidia</taxon>
        <taxon>Bacteroidales</taxon>
        <taxon>Bacteroidaceae</taxon>
        <taxon>Bacteroides</taxon>
    </lineage>
</organism>
<dbReference type="AlphaFoldDB" id="A0A1M5C199"/>
<proteinExistence type="predicted"/>
<dbReference type="NCBIfam" id="NF033709">
    <property type="entry name" value="PorV_fam"/>
    <property type="match status" value="1"/>
</dbReference>
<feature type="signal peptide" evidence="1">
    <location>
        <begin position="1"/>
        <end position="19"/>
    </location>
</feature>
<dbReference type="EMBL" id="FQTV01000009">
    <property type="protein sequence ID" value="SHF48387.1"/>
    <property type="molecule type" value="Genomic_DNA"/>
</dbReference>
<evidence type="ECO:0000313" key="2">
    <source>
        <dbReference type="EMBL" id="SHF48387.1"/>
    </source>
</evidence>
<keyword evidence="3" id="KW-1185">Reference proteome</keyword>